<dbReference type="SUPFAM" id="SSF56219">
    <property type="entry name" value="DNase I-like"/>
    <property type="match status" value="1"/>
</dbReference>
<dbReference type="Proteomes" id="UP001396334">
    <property type="component" value="Unassembled WGS sequence"/>
</dbReference>
<gene>
    <name evidence="3" type="ORF">V6N11_023125</name>
</gene>
<dbReference type="PANTHER" id="PTHR35218">
    <property type="entry name" value="RNASE H DOMAIN-CONTAINING PROTEIN"/>
    <property type="match status" value="1"/>
</dbReference>
<dbReference type="InterPro" id="IPR036691">
    <property type="entry name" value="Endo/exonu/phosph_ase_sf"/>
</dbReference>
<evidence type="ECO:0000256" key="1">
    <source>
        <dbReference type="SAM" id="MobiDB-lite"/>
    </source>
</evidence>
<protein>
    <recommendedName>
        <fullName evidence="2">Endonuclease/exonuclease/phosphatase domain-containing protein</fullName>
    </recommendedName>
</protein>
<name>A0ABR2TLR6_9ROSI</name>
<feature type="region of interest" description="Disordered" evidence="1">
    <location>
        <begin position="454"/>
        <end position="473"/>
    </location>
</feature>
<feature type="region of interest" description="Disordered" evidence="1">
    <location>
        <begin position="419"/>
        <end position="449"/>
    </location>
</feature>
<evidence type="ECO:0000259" key="2">
    <source>
        <dbReference type="Pfam" id="PF03372"/>
    </source>
</evidence>
<dbReference type="InterPro" id="IPR005135">
    <property type="entry name" value="Endo/exonuclease/phosphatase"/>
</dbReference>
<keyword evidence="4" id="KW-1185">Reference proteome</keyword>
<dbReference type="EMBL" id="JBBPBN010000005">
    <property type="protein sequence ID" value="KAK9038244.1"/>
    <property type="molecule type" value="Genomic_DNA"/>
</dbReference>
<feature type="compositionally biased region" description="Polar residues" evidence="1">
    <location>
        <begin position="456"/>
        <end position="467"/>
    </location>
</feature>
<feature type="domain" description="Endonuclease/exonuclease/phosphatase" evidence="2">
    <location>
        <begin position="5"/>
        <end position="224"/>
    </location>
</feature>
<dbReference type="Pfam" id="PF03372">
    <property type="entry name" value="Exo_endo_phos"/>
    <property type="match status" value="1"/>
</dbReference>
<comment type="caution">
    <text evidence="3">The sequence shown here is derived from an EMBL/GenBank/DDBJ whole genome shotgun (WGS) entry which is preliminary data.</text>
</comment>
<accession>A0ABR2TLR6</accession>
<reference evidence="3 4" key="1">
    <citation type="journal article" date="2024" name="G3 (Bethesda)">
        <title>Genome assembly of Hibiscus sabdariffa L. provides insights into metabolisms of medicinal natural products.</title>
        <authorList>
            <person name="Kim T."/>
        </authorList>
    </citation>
    <scope>NUCLEOTIDE SEQUENCE [LARGE SCALE GENOMIC DNA]</scope>
    <source>
        <strain evidence="3">TK-2024</strain>
        <tissue evidence="3">Old leaves</tissue>
    </source>
</reference>
<dbReference type="PANTHER" id="PTHR35218:SF9">
    <property type="entry name" value="ENDONUCLEASE_EXONUCLEASE_PHOSPHATASE DOMAIN-CONTAINING PROTEIN"/>
    <property type="match status" value="1"/>
</dbReference>
<evidence type="ECO:0000313" key="3">
    <source>
        <dbReference type="EMBL" id="KAK9038244.1"/>
    </source>
</evidence>
<proteinExistence type="predicted"/>
<evidence type="ECO:0000313" key="4">
    <source>
        <dbReference type="Proteomes" id="UP001396334"/>
    </source>
</evidence>
<dbReference type="Gene3D" id="3.60.10.10">
    <property type="entry name" value="Endonuclease/exonuclease/phosphatase"/>
    <property type="match status" value="1"/>
</dbReference>
<feature type="compositionally biased region" description="Low complexity" evidence="1">
    <location>
        <begin position="434"/>
        <end position="446"/>
    </location>
</feature>
<organism evidence="3 4">
    <name type="scientific">Hibiscus sabdariffa</name>
    <name type="common">roselle</name>
    <dbReference type="NCBI Taxonomy" id="183260"/>
    <lineage>
        <taxon>Eukaryota</taxon>
        <taxon>Viridiplantae</taxon>
        <taxon>Streptophyta</taxon>
        <taxon>Embryophyta</taxon>
        <taxon>Tracheophyta</taxon>
        <taxon>Spermatophyta</taxon>
        <taxon>Magnoliopsida</taxon>
        <taxon>eudicotyledons</taxon>
        <taxon>Gunneridae</taxon>
        <taxon>Pentapetalae</taxon>
        <taxon>rosids</taxon>
        <taxon>malvids</taxon>
        <taxon>Malvales</taxon>
        <taxon>Malvaceae</taxon>
        <taxon>Malvoideae</taxon>
        <taxon>Hibiscus</taxon>
    </lineage>
</organism>
<sequence>MALLAWNVRGLGNKDTVRALKNLCYKHKNDIVFLSETKQKKRYLEKIRMRMKMDNAFYVDPVGIAGGLALWWNNDVKLYVLLHDKNLIDTVISINGEDRWFGTFIYAPPYEEEKQELWERLGALRNDMNAKWCIMGDTNIVASPNEKYGGTSFDHNNAKWFHEFLERSFLMEIQSKGGDYTWSNQRCEENEICEKLDRVMSSVEWSFLFPKAIAIIEVSVASDHAPIVLLTTGMKKKTRTEFKFESRWTLEEECSNIVQEEWAPTDQRNHRGTFRVKLRRTKVKLWKLNREKFGKNKTSANDIANKIKDLQSNPMTRENAGKMKDLKVELSKLWESEEMYWQQSNSGVAARHSTSSFLSTSQAPDNMPSLLPPTAEHSNSLRCNRHIVEAESAATCSENLNAGNDYALDAADTGCQDADVGQPASFSNSELPNSVGSHSSQQVQSSATEVPIVHSLPSSNTHSMVTRSSKELV</sequence>